<comment type="caution">
    <text evidence="1">The sequence shown here is derived from an EMBL/GenBank/DDBJ whole genome shotgun (WGS) entry which is preliminary data.</text>
</comment>
<dbReference type="Proteomes" id="UP000466692">
    <property type="component" value="Unassembled WGS sequence"/>
</dbReference>
<proteinExistence type="predicted"/>
<organism evidence="1 2">
    <name type="scientific">Pontibacillus yanchengensis</name>
    <dbReference type="NCBI Taxonomy" id="462910"/>
    <lineage>
        <taxon>Bacteria</taxon>
        <taxon>Bacillati</taxon>
        <taxon>Bacillota</taxon>
        <taxon>Bacilli</taxon>
        <taxon>Bacillales</taxon>
        <taxon>Bacillaceae</taxon>
        <taxon>Pontibacillus</taxon>
    </lineage>
</organism>
<evidence type="ECO:0000313" key="2">
    <source>
        <dbReference type="Proteomes" id="UP000466692"/>
    </source>
</evidence>
<accession>A0ACC7VMI8</accession>
<reference evidence="1" key="1">
    <citation type="submission" date="2019-11" db="EMBL/GenBank/DDBJ databases">
        <title>Genome sequences of 17 halophilic strains isolated from different environments.</title>
        <authorList>
            <person name="Furrow R.E."/>
        </authorList>
    </citation>
    <scope>NUCLEOTIDE SEQUENCE</scope>
    <source>
        <strain evidence="1">22510_22_Filter</strain>
    </source>
</reference>
<dbReference type="EMBL" id="WMEU01000013">
    <property type="protein sequence ID" value="MYL55709.1"/>
    <property type="molecule type" value="Genomic_DNA"/>
</dbReference>
<protein>
    <submittedName>
        <fullName evidence="1">Uncharacterized protein</fullName>
    </submittedName>
</protein>
<keyword evidence="2" id="KW-1185">Reference proteome</keyword>
<name>A0ACC7VMI8_9BACI</name>
<evidence type="ECO:0000313" key="1">
    <source>
        <dbReference type="EMBL" id="MYL55709.1"/>
    </source>
</evidence>
<sequence length="145" mass="16626">MEDSNDNAFTLALLLKTFISKIGIIVFLTLIFYVISIFGAILLLIPTIIGVSMMVLLPLFIEQNEVKESIVKVFRIIRIENIGLFMDLLGIVSINVLLWAGVTYLVVDFENNLLVYITLRTLLHSTLFPLIYFYLTLKYKVEMNM</sequence>
<gene>
    <name evidence="1" type="ORF">GLW08_20620</name>
</gene>